<sequence length="92" mass="10690">MEDHEMTLLKEPDVTTRRGNSVTRDTTPDLSWLSGTLDDSWRREAVDLGSDRSVIVITIRGSRYRALLETARTTDWDKMRKFTQEQEEASEE</sequence>
<evidence type="ECO:0000313" key="3">
    <source>
        <dbReference type="Proteomes" id="UP001321473"/>
    </source>
</evidence>
<evidence type="ECO:0000256" key="1">
    <source>
        <dbReference type="SAM" id="MobiDB-lite"/>
    </source>
</evidence>
<dbReference type="Proteomes" id="UP001321473">
    <property type="component" value="Unassembled WGS sequence"/>
</dbReference>
<comment type="caution">
    <text evidence="2">The sequence shown here is derived from an EMBL/GenBank/DDBJ whole genome shotgun (WGS) entry which is preliminary data.</text>
</comment>
<evidence type="ECO:0000313" key="2">
    <source>
        <dbReference type="EMBL" id="KAK8782289.1"/>
    </source>
</evidence>
<gene>
    <name evidence="2" type="ORF">V5799_016372</name>
</gene>
<dbReference type="EMBL" id="JARKHS020006846">
    <property type="protein sequence ID" value="KAK8782289.1"/>
    <property type="molecule type" value="Genomic_DNA"/>
</dbReference>
<protein>
    <submittedName>
        <fullName evidence="2">Uncharacterized protein</fullName>
    </submittedName>
</protein>
<proteinExistence type="predicted"/>
<name>A0AAQ4F5A5_AMBAM</name>
<feature type="region of interest" description="Disordered" evidence="1">
    <location>
        <begin position="1"/>
        <end position="25"/>
    </location>
</feature>
<reference evidence="2 3" key="1">
    <citation type="journal article" date="2023" name="Arcadia Sci">
        <title>De novo assembly of a long-read Amblyomma americanum tick genome.</title>
        <authorList>
            <person name="Chou S."/>
            <person name="Poskanzer K.E."/>
            <person name="Rollins M."/>
            <person name="Thuy-Boun P.S."/>
        </authorList>
    </citation>
    <scope>NUCLEOTIDE SEQUENCE [LARGE SCALE GENOMIC DNA]</scope>
    <source>
        <strain evidence="2">F_SG_1</strain>
        <tissue evidence="2">Salivary glands</tissue>
    </source>
</reference>
<organism evidence="2 3">
    <name type="scientific">Amblyomma americanum</name>
    <name type="common">Lone star tick</name>
    <dbReference type="NCBI Taxonomy" id="6943"/>
    <lineage>
        <taxon>Eukaryota</taxon>
        <taxon>Metazoa</taxon>
        <taxon>Ecdysozoa</taxon>
        <taxon>Arthropoda</taxon>
        <taxon>Chelicerata</taxon>
        <taxon>Arachnida</taxon>
        <taxon>Acari</taxon>
        <taxon>Parasitiformes</taxon>
        <taxon>Ixodida</taxon>
        <taxon>Ixodoidea</taxon>
        <taxon>Ixodidae</taxon>
        <taxon>Amblyomminae</taxon>
        <taxon>Amblyomma</taxon>
    </lineage>
</organism>
<accession>A0AAQ4F5A5</accession>
<dbReference type="AlphaFoldDB" id="A0AAQ4F5A5"/>
<feature type="compositionally biased region" description="Basic and acidic residues" evidence="1">
    <location>
        <begin position="1"/>
        <end position="16"/>
    </location>
</feature>
<keyword evidence="3" id="KW-1185">Reference proteome</keyword>